<gene>
    <name evidence="1" type="ORF">MNBD_NITROSPINAE03-388</name>
</gene>
<proteinExistence type="predicted"/>
<dbReference type="AlphaFoldDB" id="A0A3B1BZ08"/>
<sequence>MDFSYEPTYLCGFEHNPYVKPHNPCGVIRFNMAERVGLLRAGRPLPSGFQPSRLFSLSGGIALQYHASKSNFEMDFSYEPTYLCEFKSNITSPHITPVGRYVVKWRRGWDYCGPDGPCPQAFQPFGWHCFAIPCVGVQF</sequence>
<reference evidence="1" key="1">
    <citation type="submission" date="2018-06" db="EMBL/GenBank/DDBJ databases">
        <authorList>
            <person name="Zhirakovskaya E."/>
        </authorList>
    </citation>
    <scope>NUCLEOTIDE SEQUENCE</scope>
</reference>
<protein>
    <submittedName>
        <fullName evidence="1">Uncharacterized protein</fullName>
    </submittedName>
</protein>
<accession>A0A3B1BZ08</accession>
<dbReference type="EMBL" id="UOGB01000037">
    <property type="protein sequence ID" value="VAX15940.1"/>
    <property type="molecule type" value="Genomic_DNA"/>
</dbReference>
<name>A0A3B1BZ08_9ZZZZ</name>
<evidence type="ECO:0000313" key="1">
    <source>
        <dbReference type="EMBL" id="VAX15940.1"/>
    </source>
</evidence>
<organism evidence="1">
    <name type="scientific">hydrothermal vent metagenome</name>
    <dbReference type="NCBI Taxonomy" id="652676"/>
    <lineage>
        <taxon>unclassified sequences</taxon>
        <taxon>metagenomes</taxon>
        <taxon>ecological metagenomes</taxon>
    </lineage>
</organism>